<comment type="caution">
    <text evidence="2">The sequence shown here is derived from an EMBL/GenBank/DDBJ whole genome shotgun (WGS) entry which is preliminary data.</text>
</comment>
<dbReference type="EMBL" id="JACOOO010000005">
    <property type="protein sequence ID" value="MBC5628241.1"/>
    <property type="molecule type" value="Genomic_DNA"/>
</dbReference>
<evidence type="ECO:0000313" key="2">
    <source>
        <dbReference type="EMBL" id="MBC5628241.1"/>
    </source>
</evidence>
<dbReference type="Pfam" id="PF01966">
    <property type="entry name" value="HD"/>
    <property type="match status" value="1"/>
</dbReference>
<accession>A0ABR7DA29</accession>
<evidence type="ECO:0000259" key="1">
    <source>
        <dbReference type="PROSITE" id="PS51831"/>
    </source>
</evidence>
<proteinExistence type="predicted"/>
<keyword evidence="3" id="KW-1185">Reference proteome</keyword>
<dbReference type="InterPro" id="IPR006674">
    <property type="entry name" value="HD_domain"/>
</dbReference>
<dbReference type="CDD" id="cd00077">
    <property type="entry name" value="HDc"/>
    <property type="match status" value="1"/>
</dbReference>
<feature type="domain" description="HD" evidence="1">
    <location>
        <begin position="29"/>
        <end position="149"/>
    </location>
</feature>
<gene>
    <name evidence="2" type="ORF">H8S20_04970</name>
</gene>
<dbReference type="PROSITE" id="PS51831">
    <property type="entry name" value="HD"/>
    <property type="match status" value="1"/>
</dbReference>
<reference evidence="2 3" key="1">
    <citation type="submission" date="2020-08" db="EMBL/GenBank/DDBJ databases">
        <title>Genome public.</title>
        <authorList>
            <person name="Liu C."/>
            <person name="Sun Q."/>
        </authorList>
    </citation>
    <scope>NUCLEOTIDE SEQUENCE [LARGE SCALE GENOMIC DNA]</scope>
    <source>
        <strain evidence="2 3">NSJ-6</strain>
    </source>
</reference>
<dbReference type="Gene3D" id="1.10.3210.10">
    <property type="entry name" value="Hypothetical protein af1432"/>
    <property type="match status" value="1"/>
</dbReference>
<protein>
    <submittedName>
        <fullName evidence="2">HD domain-containing protein</fullName>
    </submittedName>
</protein>
<name>A0ABR7DA29_9CLOT</name>
<dbReference type="InterPro" id="IPR003607">
    <property type="entry name" value="HD/PDEase_dom"/>
</dbReference>
<sequence>MRIDRAKALKAFDDYVKKYDIKDEKIRLKIEHTYRVCELCEKIALSLKLNKSEIDIAWLTGLLHDVGRFEQVKRYGTFNDSKSIDHAELSSEILFKDGNIRDFIYDKSEDDLIKIVIESHNKHRIPENISERYKTFCNILRDADKVDIFKVNVIVPTEEIYNVTKEEIYTTKVTEEVLENFKRRDTILRSLKKTAVDNVVGHISLLFGLVYDESIKLVEEQGYLKKILEFKSENERTNKQFDEMREVVREYIEEIEY</sequence>
<evidence type="ECO:0000313" key="3">
    <source>
        <dbReference type="Proteomes" id="UP000596929"/>
    </source>
</evidence>
<organism evidence="2 3">
    <name type="scientific">Clostridium hominis</name>
    <dbReference type="NCBI Taxonomy" id="2763036"/>
    <lineage>
        <taxon>Bacteria</taxon>
        <taxon>Bacillati</taxon>
        <taxon>Bacillota</taxon>
        <taxon>Clostridia</taxon>
        <taxon>Eubacteriales</taxon>
        <taxon>Clostridiaceae</taxon>
        <taxon>Clostridium</taxon>
    </lineage>
</organism>
<dbReference type="RefSeq" id="WP_032117819.1">
    <property type="nucleotide sequence ID" value="NZ_JACOOO010000005.1"/>
</dbReference>
<dbReference type="Proteomes" id="UP000596929">
    <property type="component" value="Unassembled WGS sequence"/>
</dbReference>
<dbReference type="SUPFAM" id="SSF109604">
    <property type="entry name" value="HD-domain/PDEase-like"/>
    <property type="match status" value="1"/>
</dbReference>